<dbReference type="Pfam" id="PF01795">
    <property type="entry name" value="Methyltransf_5"/>
    <property type="match status" value="1"/>
</dbReference>
<dbReference type="SUPFAM" id="SSF53335">
    <property type="entry name" value="S-adenosyl-L-methionine-dependent methyltransferases"/>
    <property type="match status" value="1"/>
</dbReference>
<name>A0A382VSW6_9ZZZZ</name>
<evidence type="ECO:0000256" key="2">
    <source>
        <dbReference type="ARBA" id="ARBA00022603"/>
    </source>
</evidence>
<dbReference type="PANTHER" id="PTHR11265">
    <property type="entry name" value="S-ADENOSYL-METHYLTRANSFERASE MRAW"/>
    <property type="match status" value="1"/>
</dbReference>
<feature type="non-terminal residue" evidence="5">
    <location>
        <position position="201"/>
    </location>
</feature>
<comment type="similarity">
    <text evidence="1">Belongs to the methyltransferase superfamily. RsmH family.</text>
</comment>
<evidence type="ECO:0008006" key="6">
    <source>
        <dbReference type="Google" id="ProtNLM"/>
    </source>
</evidence>
<dbReference type="SUPFAM" id="SSF81799">
    <property type="entry name" value="Putative methyltransferase TM0872, insert domain"/>
    <property type="match status" value="1"/>
</dbReference>
<dbReference type="InterPro" id="IPR029063">
    <property type="entry name" value="SAM-dependent_MTases_sf"/>
</dbReference>
<dbReference type="Gene3D" id="3.40.50.150">
    <property type="entry name" value="Vaccinia Virus protein VP39"/>
    <property type="match status" value="1"/>
</dbReference>
<evidence type="ECO:0000256" key="4">
    <source>
        <dbReference type="ARBA" id="ARBA00022691"/>
    </source>
</evidence>
<accession>A0A382VSW6</accession>
<reference evidence="5" key="1">
    <citation type="submission" date="2018-05" db="EMBL/GenBank/DDBJ databases">
        <authorList>
            <person name="Lanie J.A."/>
            <person name="Ng W.-L."/>
            <person name="Kazmierczak K.M."/>
            <person name="Andrzejewski T.M."/>
            <person name="Davidsen T.M."/>
            <person name="Wayne K.J."/>
            <person name="Tettelin H."/>
            <person name="Glass J.I."/>
            <person name="Rusch D."/>
            <person name="Podicherti R."/>
            <person name="Tsui H.-C.T."/>
            <person name="Winkler M.E."/>
        </authorList>
    </citation>
    <scope>NUCLEOTIDE SEQUENCE</scope>
</reference>
<protein>
    <recommendedName>
        <fullName evidence="6">16S rRNA (Cytosine(1402)-N(4))-methyltransferase</fullName>
    </recommendedName>
</protein>
<keyword evidence="3" id="KW-0808">Transferase</keyword>
<evidence type="ECO:0000313" key="5">
    <source>
        <dbReference type="EMBL" id="SVD49686.1"/>
    </source>
</evidence>
<dbReference type="InterPro" id="IPR002903">
    <property type="entry name" value="RsmH"/>
</dbReference>
<dbReference type="GO" id="GO:0071424">
    <property type="term" value="F:rRNA (cytosine-N4-)-methyltransferase activity"/>
    <property type="evidence" value="ECO:0007669"/>
    <property type="project" value="TreeGrafter"/>
</dbReference>
<evidence type="ECO:0000256" key="3">
    <source>
        <dbReference type="ARBA" id="ARBA00022679"/>
    </source>
</evidence>
<evidence type="ECO:0000256" key="1">
    <source>
        <dbReference type="ARBA" id="ARBA00010396"/>
    </source>
</evidence>
<dbReference type="InterPro" id="IPR023397">
    <property type="entry name" value="SAM-dep_MeTrfase_MraW_recog"/>
</dbReference>
<gene>
    <name evidence="5" type="ORF">METZ01_LOCUS402540</name>
</gene>
<dbReference type="Gene3D" id="1.10.150.170">
    <property type="entry name" value="Putative methyltransferase TM0872, insert domain"/>
    <property type="match status" value="1"/>
</dbReference>
<proteinExistence type="inferred from homology"/>
<dbReference type="GO" id="GO:0070475">
    <property type="term" value="P:rRNA base methylation"/>
    <property type="evidence" value="ECO:0007669"/>
    <property type="project" value="TreeGrafter"/>
</dbReference>
<sequence>MNATMSLEKTQHYPVMLNQVLSIISPQHGGTFIDCTFGGGGYSQAILKFPGTKVLAIDRDKLTQKYANSLAKKFPKRFNFFQEKFSNLDKVIQQKLEPRAVIFDLGLSSFQLSDKERGFSFESKDFLNMEMGINEYSAYNVINTLDKEYLSTIIKVLGEEKDGKIIANKIDKYRKKKPIKNSQQLASIIKEAKKNYHNYKK</sequence>
<keyword evidence="2" id="KW-0489">Methyltransferase</keyword>
<keyword evidence="4" id="KW-0949">S-adenosyl-L-methionine</keyword>
<organism evidence="5">
    <name type="scientific">marine metagenome</name>
    <dbReference type="NCBI Taxonomy" id="408172"/>
    <lineage>
        <taxon>unclassified sequences</taxon>
        <taxon>metagenomes</taxon>
        <taxon>ecological metagenomes</taxon>
    </lineage>
</organism>
<dbReference type="AlphaFoldDB" id="A0A382VSW6"/>
<dbReference type="EMBL" id="UINC01154414">
    <property type="protein sequence ID" value="SVD49686.1"/>
    <property type="molecule type" value="Genomic_DNA"/>
</dbReference>
<dbReference type="PANTHER" id="PTHR11265:SF0">
    <property type="entry name" value="12S RRNA N4-METHYLCYTIDINE METHYLTRANSFERASE"/>
    <property type="match status" value="1"/>
</dbReference>